<evidence type="ECO:0000259" key="2">
    <source>
        <dbReference type="Pfam" id="PF07523"/>
    </source>
</evidence>
<keyword evidence="3" id="KW-0614">Plasmid</keyword>
<sequence>MKRIKNLFIFVFSICILLVLTNQTVNGEEITQQNEMNDKNYVTLKSPYEINLNYPDILQSHYYLNKHLQERPFASIDNNVDYQNKIGNLLKQFTTALKIWPATANNNTKVVNGTNENGKVIFTLNGSADLTPYFDKEDVVNQYKILVNGGNPWTEDKKGEKVDHKKLSFTNKEITIDNLKHPIEGENGAFRLTHDLIGRGKGDKTNNNYHAKWDFISIPIGRIEKINMGAKNIELQQGDKWDPKLAFLGGTNENGQPLQLTEVTIDDSKVNTNSPGKYPVTFCYVPDIIKPNGTNNEKLTKTITVTVKPKIGKLDGTMPQSIDFGQQKIKGTAQLLHGNPDRDLTIQDTRFNKRKWQLGLSVTKSLVNKIDPNSQLNHIFYRNITGVDKELSNNMQIIETAINKDDNPVNISQNKWGGEKGGIFLKVMPGEAMTGQYEGEFCWKLEDVPNN</sequence>
<evidence type="ECO:0000256" key="1">
    <source>
        <dbReference type="SAM" id="SignalP"/>
    </source>
</evidence>
<feature type="chain" id="PRO_5016429673" description="Ig-like domain-containing protein" evidence="1">
    <location>
        <begin position="28"/>
        <end position="451"/>
    </location>
</feature>
<proteinExistence type="predicted"/>
<dbReference type="Proteomes" id="UP000269226">
    <property type="component" value="Plasmid pMP1"/>
</dbReference>
<dbReference type="InterPro" id="IPR013783">
    <property type="entry name" value="Ig-like_fold"/>
</dbReference>
<feature type="domain" description="Ig-like" evidence="2">
    <location>
        <begin position="236"/>
        <end position="307"/>
    </location>
</feature>
<evidence type="ECO:0000313" key="3">
    <source>
        <dbReference type="EMBL" id="BBC61735.1"/>
    </source>
</evidence>
<dbReference type="RefSeq" id="WP_014868614.1">
    <property type="nucleotide sequence ID" value="NZ_AP018493.1"/>
</dbReference>
<dbReference type="Gene3D" id="2.60.40.10">
    <property type="entry name" value="Immunoglobulins"/>
    <property type="match status" value="1"/>
</dbReference>
<feature type="signal peptide" evidence="1">
    <location>
        <begin position="1"/>
        <end position="27"/>
    </location>
</feature>
<keyword evidence="1" id="KW-0732">Signal</keyword>
<geneLocation type="plasmid" evidence="4">
    <name>pmp1 dat561 dna</name>
</geneLocation>
<protein>
    <recommendedName>
        <fullName evidence="2">Ig-like domain-containing protein</fullName>
    </recommendedName>
</protein>
<dbReference type="Pfam" id="PF07523">
    <property type="entry name" value="Big_3"/>
    <property type="match status" value="1"/>
</dbReference>
<name>A0A2Z5Y4E7_9ENTE</name>
<evidence type="ECO:0000313" key="4">
    <source>
        <dbReference type="Proteomes" id="UP000269226"/>
    </source>
</evidence>
<gene>
    <name evidence="3" type="ORF">DAT561_p1032</name>
</gene>
<reference evidence="3 4" key="1">
    <citation type="submission" date="2018-01" db="EMBL/GenBank/DDBJ databases">
        <title>Whole genome sequence of Melissococcus plutonius DAT561.</title>
        <authorList>
            <person name="Okumura K."/>
            <person name="Takamatsu D."/>
            <person name="Okura M."/>
        </authorList>
    </citation>
    <scope>NUCLEOTIDE SEQUENCE [LARGE SCALE GENOMIC DNA]</scope>
    <source>
        <strain evidence="3 4">DAT561</strain>
        <plasmid evidence="4">pmp1 dat561 dna</plasmid>
    </source>
</reference>
<dbReference type="InterPro" id="IPR022038">
    <property type="entry name" value="Ig-like_bact"/>
</dbReference>
<dbReference type="AlphaFoldDB" id="A0A2Z5Y4E7"/>
<organism evidence="3 4">
    <name type="scientific">Melissococcus plutonius</name>
    <dbReference type="NCBI Taxonomy" id="33970"/>
    <lineage>
        <taxon>Bacteria</taxon>
        <taxon>Bacillati</taxon>
        <taxon>Bacillota</taxon>
        <taxon>Bacilli</taxon>
        <taxon>Lactobacillales</taxon>
        <taxon>Enterococcaceae</taxon>
        <taxon>Melissococcus</taxon>
    </lineage>
</organism>
<accession>A0A2Z5Y4E7</accession>
<dbReference type="GeneID" id="39499352"/>
<dbReference type="EMBL" id="AP018493">
    <property type="protein sequence ID" value="BBC61735.1"/>
    <property type="molecule type" value="Genomic_DNA"/>
</dbReference>